<dbReference type="InterPro" id="IPR001387">
    <property type="entry name" value="Cro/C1-type_HTH"/>
</dbReference>
<dbReference type="Gene3D" id="1.10.260.40">
    <property type="entry name" value="lambda repressor-like DNA-binding domains"/>
    <property type="match status" value="1"/>
</dbReference>
<protein>
    <recommendedName>
        <fullName evidence="1">HTH cro/C1-type domain-containing protein</fullName>
    </recommendedName>
</protein>
<dbReference type="EMBL" id="PNHC01000001">
    <property type="protein sequence ID" value="PMC71067.1"/>
    <property type="molecule type" value="Genomic_DNA"/>
</dbReference>
<evidence type="ECO:0000259" key="1">
    <source>
        <dbReference type="PROSITE" id="PS50943"/>
    </source>
</evidence>
<dbReference type="SUPFAM" id="SSF47413">
    <property type="entry name" value="lambda repressor-like DNA-binding domains"/>
    <property type="match status" value="1"/>
</dbReference>
<gene>
    <name evidence="2" type="ORF">CJ209_01810</name>
</gene>
<evidence type="ECO:0000313" key="2">
    <source>
        <dbReference type="EMBL" id="PMC71067.1"/>
    </source>
</evidence>
<organism evidence="2 3">
    <name type="scientific">Fusobacterium nucleatum</name>
    <dbReference type="NCBI Taxonomy" id="851"/>
    <lineage>
        <taxon>Bacteria</taxon>
        <taxon>Fusobacteriati</taxon>
        <taxon>Fusobacteriota</taxon>
        <taxon>Fusobacteriia</taxon>
        <taxon>Fusobacteriales</taxon>
        <taxon>Fusobacteriaceae</taxon>
        <taxon>Fusobacterium</taxon>
    </lineage>
</organism>
<dbReference type="PROSITE" id="PS50943">
    <property type="entry name" value="HTH_CROC1"/>
    <property type="match status" value="1"/>
</dbReference>
<dbReference type="GO" id="GO:0003677">
    <property type="term" value="F:DNA binding"/>
    <property type="evidence" value="ECO:0007669"/>
    <property type="project" value="InterPro"/>
</dbReference>
<sequence length="194" mass="22740">MIKSNLAIIMAEKKIKISELSRKTGISRVTLTSLYYNNSGGIQFDTLNNLCNFFNVKPSDLLIYFPFDYKIKNLSPYIDGASDFEIEYTMNNKSFLCPLEIELFTEKNIEPEDDAGGIFITDIFIEIRLLEEWKMPNNEIESSENADHFKKFFKTLPKNIIDDMEEYITDSCFDKITARYDIEDFVNIDFNWDF</sequence>
<dbReference type="InterPro" id="IPR010982">
    <property type="entry name" value="Lambda_DNA-bd_dom_sf"/>
</dbReference>
<evidence type="ECO:0000313" key="3">
    <source>
        <dbReference type="Proteomes" id="UP000235733"/>
    </source>
</evidence>
<name>A0A2N6TP08_FUSNU</name>
<dbReference type="PANTHER" id="PTHR37301:SF1">
    <property type="entry name" value="DNA-BINDING PROTEIN"/>
    <property type="match status" value="1"/>
</dbReference>
<dbReference type="PANTHER" id="PTHR37301">
    <property type="entry name" value="DNA-BINDING PROTEIN-RELATED"/>
    <property type="match status" value="1"/>
</dbReference>
<proteinExistence type="predicted"/>
<dbReference type="Pfam" id="PF13443">
    <property type="entry name" value="HTH_26"/>
    <property type="match status" value="1"/>
</dbReference>
<dbReference type="AlphaFoldDB" id="A0A2N6TP08"/>
<dbReference type="Proteomes" id="UP000235733">
    <property type="component" value="Unassembled WGS sequence"/>
</dbReference>
<accession>A0A2N6TP08</accession>
<feature type="domain" description="HTH cro/C1-type" evidence="1">
    <location>
        <begin position="6"/>
        <end position="61"/>
    </location>
</feature>
<reference evidence="2 3" key="1">
    <citation type="submission" date="2017-09" db="EMBL/GenBank/DDBJ databases">
        <title>Bacterial strain isolated from the female urinary microbiota.</title>
        <authorList>
            <person name="Thomas-White K."/>
            <person name="Kumar N."/>
            <person name="Forster S."/>
            <person name="Putonti C."/>
            <person name="Lawley T."/>
            <person name="Wolfe A.J."/>
        </authorList>
    </citation>
    <scope>NUCLEOTIDE SEQUENCE [LARGE SCALE GENOMIC DNA]</scope>
    <source>
        <strain evidence="2 3">UMB0249</strain>
    </source>
</reference>
<comment type="caution">
    <text evidence="2">The sequence shown here is derived from an EMBL/GenBank/DDBJ whole genome shotgun (WGS) entry which is preliminary data.</text>
</comment>
<dbReference type="SMART" id="SM00530">
    <property type="entry name" value="HTH_XRE"/>
    <property type="match status" value="1"/>
</dbReference>